<feature type="domain" description="EGF-like" evidence="13">
    <location>
        <begin position="561"/>
        <end position="601"/>
    </location>
</feature>
<dbReference type="PROSITE" id="PS51364">
    <property type="entry name" value="TB"/>
    <property type="match status" value="4"/>
</dbReference>
<evidence type="ECO:0000256" key="5">
    <source>
        <dbReference type="ARBA" id="ARBA00022729"/>
    </source>
</evidence>
<dbReference type="STRING" id="137246.A0A401SVM2"/>
<evidence type="ECO:0000256" key="9">
    <source>
        <dbReference type="ARBA" id="ARBA00072996"/>
    </source>
</evidence>
<feature type="domain" description="EGF-like" evidence="13">
    <location>
        <begin position="936"/>
        <end position="976"/>
    </location>
</feature>
<dbReference type="FunFam" id="2.10.25.10:FF:000077">
    <property type="entry name" value="Latent-transforming growth factor beta-binding protein 3 isoform 1"/>
    <property type="match status" value="1"/>
</dbReference>
<dbReference type="InterPro" id="IPR009030">
    <property type="entry name" value="Growth_fac_rcpt_cys_sf"/>
</dbReference>
<feature type="domain" description="EGF-like" evidence="13">
    <location>
        <begin position="683"/>
        <end position="723"/>
    </location>
</feature>
<feature type="domain" description="EGF-like" evidence="13">
    <location>
        <begin position="642"/>
        <end position="682"/>
    </location>
</feature>
<dbReference type="PROSITE" id="PS51257">
    <property type="entry name" value="PROKAR_LIPOPROTEIN"/>
    <property type="match status" value="1"/>
</dbReference>
<evidence type="ECO:0000256" key="10">
    <source>
        <dbReference type="PROSITE-ProRule" id="PRU00076"/>
    </source>
</evidence>
<dbReference type="SUPFAM" id="SSF57196">
    <property type="entry name" value="EGF/Laminin"/>
    <property type="match status" value="4"/>
</dbReference>
<protein>
    <recommendedName>
        <fullName evidence="9">Latent-transforming growth factor beta-binding protein 3</fullName>
    </recommendedName>
</protein>
<proteinExistence type="predicted"/>
<dbReference type="OrthoDB" id="4062651at2759"/>
<evidence type="ECO:0000256" key="12">
    <source>
        <dbReference type="SAM" id="SignalP"/>
    </source>
</evidence>
<feature type="domain" description="EGF-like" evidence="13">
    <location>
        <begin position="724"/>
        <end position="764"/>
    </location>
</feature>
<dbReference type="PANTHER" id="PTHR24040:SF13">
    <property type="entry name" value="FIBROPELLIN-1"/>
    <property type="match status" value="1"/>
</dbReference>
<dbReference type="Pfam" id="PF00683">
    <property type="entry name" value="TB"/>
    <property type="match status" value="4"/>
</dbReference>
<dbReference type="FunFam" id="2.10.25.10:FF:000002">
    <property type="entry name" value="Latent-transforming growth factor beta-binding protein 3"/>
    <property type="match status" value="1"/>
</dbReference>
<dbReference type="SMART" id="SM00181">
    <property type="entry name" value="EGF"/>
    <property type="match status" value="13"/>
</dbReference>
<dbReference type="InterPro" id="IPR049883">
    <property type="entry name" value="NOTCH1_EGF-like"/>
</dbReference>
<dbReference type="PROSITE" id="PS50026">
    <property type="entry name" value="EGF_3"/>
    <property type="match status" value="9"/>
</dbReference>
<comment type="subcellular location">
    <subcellularLocation>
        <location evidence="1">Secreted</location>
        <location evidence="1">Extracellular space</location>
        <location evidence="1">Extracellular matrix</location>
    </subcellularLocation>
</comment>
<evidence type="ECO:0000256" key="8">
    <source>
        <dbReference type="ARBA" id="ARBA00023180"/>
    </source>
</evidence>
<dbReference type="AlphaFoldDB" id="A0A401SVM2"/>
<dbReference type="SMART" id="SM00179">
    <property type="entry name" value="EGF_CA"/>
    <property type="match status" value="11"/>
</dbReference>
<feature type="disulfide bond" evidence="10">
    <location>
        <begin position="83"/>
        <end position="93"/>
    </location>
</feature>
<dbReference type="FunFam" id="2.10.25.10:FF:000115">
    <property type="entry name" value="latent-transforming growth factor beta-binding protein 4 isoform X2"/>
    <property type="match status" value="1"/>
</dbReference>
<dbReference type="PROSITE" id="PS01187">
    <property type="entry name" value="EGF_CA"/>
    <property type="match status" value="3"/>
</dbReference>
<accession>A0A401SVM2</accession>
<dbReference type="FunFam" id="2.10.25.10:FF:000003">
    <property type="entry name" value="fibrillin-1 isoform X1"/>
    <property type="match status" value="1"/>
</dbReference>
<dbReference type="InterPro" id="IPR001881">
    <property type="entry name" value="EGF-like_Ca-bd_dom"/>
</dbReference>
<comment type="caution">
    <text evidence="10">Lacks conserved residue(s) required for the propagation of feature annotation.</text>
</comment>
<dbReference type="PANTHER" id="PTHR24040">
    <property type="entry name" value="LAMININ G-LIKE DOMAIN-CONTAINING PROTEIN"/>
    <property type="match status" value="1"/>
</dbReference>
<keyword evidence="2" id="KW-0964">Secreted</keyword>
<keyword evidence="5 12" id="KW-0732">Signal</keyword>
<dbReference type="FunFam" id="2.10.25.10:FF:000056">
    <property type="entry name" value="Latent-transforming growth factor beta-binding protein 3 isoform 2"/>
    <property type="match status" value="1"/>
</dbReference>
<dbReference type="PROSITE" id="PS01186">
    <property type="entry name" value="EGF_2"/>
    <property type="match status" value="6"/>
</dbReference>
<dbReference type="FunFam" id="2.10.25.10:FF:000014">
    <property type="entry name" value="Latent-transforming growth factor beta-binding protein 3"/>
    <property type="match status" value="1"/>
</dbReference>
<dbReference type="InterPro" id="IPR000742">
    <property type="entry name" value="EGF"/>
</dbReference>
<gene>
    <name evidence="15" type="ORF">chiPu_0012923</name>
</gene>
<dbReference type="SUPFAM" id="SSF57184">
    <property type="entry name" value="Growth factor receptor domain"/>
    <property type="match status" value="3"/>
</dbReference>
<keyword evidence="8" id="KW-0325">Glycoprotein</keyword>
<dbReference type="Pfam" id="PF07645">
    <property type="entry name" value="EGF_CA"/>
    <property type="match status" value="10"/>
</dbReference>
<dbReference type="EMBL" id="BEZZ01000599">
    <property type="protein sequence ID" value="GCC34449.1"/>
    <property type="molecule type" value="Genomic_DNA"/>
</dbReference>
<feature type="region of interest" description="Disordered" evidence="11">
    <location>
        <begin position="1052"/>
        <end position="1081"/>
    </location>
</feature>
<evidence type="ECO:0000256" key="1">
    <source>
        <dbReference type="ARBA" id="ARBA00004498"/>
    </source>
</evidence>
<keyword evidence="7 10" id="KW-1015">Disulfide bond</keyword>
<feature type="domain" description="TB" evidence="14">
    <location>
        <begin position="307"/>
        <end position="359"/>
    </location>
</feature>
<dbReference type="InterPro" id="IPR000152">
    <property type="entry name" value="EGF-type_Asp/Asn_hydroxyl_site"/>
</dbReference>
<keyword evidence="6" id="KW-0677">Repeat</keyword>
<evidence type="ECO:0000259" key="13">
    <source>
        <dbReference type="PROSITE" id="PS50026"/>
    </source>
</evidence>
<dbReference type="InterPro" id="IPR051145">
    <property type="entry name" value="GAS-SHBG-PROS"/>
</dbReference>
<sequence>MDSKTLGLLVGLGLACLAWVSVRANDQWQERFKVVFTPTICQRTCLKGQCQDSCQLGNTTTLISENGHIADTLTGSGFRVVVCPLPCMNGGQCSSRNRCHCPSNFTGKFCQIAVSGQGQPHQPQAGEQLPDKASEAYKHSVFTLQLTPDSQGPGDHSPAQPQPVINLHVKHPAEAMVQIHGVSSLGSYLGEQKNLLHQPILVHHQPVQKVNHYPPRTLPTSQKKLGRCFQETLPKMCSKPLPGLTKEEDCCGSVGASWGFSNCNKCRHQHHLADPKTGISSGVECPQGYKRLNSTHCQVMEKPAEKGPCYLLVNADEGCTYPLRGELTKQLCCCTVGKAWGSSCDPCPNPGAAEFQETCPAGMGYHFSSSHQKISIPPGSNILLRIDPDGKARIVQVPVTMPPVATPEADPKDNVEASTVAMQLPTFSLREEAFSASFIPFASRFPELETRPTTPAIKVPAPPQPMEFGPSQVIEMDTCKVDQGICGHGVCVYDPSGYTCVCHTGYQLHAHIKHCVDVNECEDNPCGARKGECINYVGTYSCRCYRGYQLQELPEGSICVDVNECADGRLCTNGRCLNTEGSFYCHCQSGYRPVSHQTACEDINECNNPNTCPRGKCKNKPGTYECVPCPEGYRSQAGECYDVDECLDRSFCLNGKCVNTKGSYSCTCSKGFKPAPDGKSCQDINECSDGQLCANGRCLNTEGSFQCRCRPGYRLSNHQTSCEDINECLEVAGVCNNGECVNMPGSYTCQCHLGFQLFDDTRCKDIDECALNRSLCMPNGACQNTEGSFSCVCDTGFILSLDTYTCEEPERPEDKKECYLSLDDTIFCDSVLATNITKEECCCSLGAGWGDHCEIYPCPVHSTAEFQSLCPDGEGFLVTDDNLFGVGLPSYRDIDECTLFGQEICKEGFCMNTQPGFECYCKQGFYYDGALFQCLDVDECQDVQSCPNGRCINTKGSFTCHCPPPMTFDKVKRRCVQPVVLIDRADTDRDLCWKHVSKDYTCSQPLYQTTFSECCCQHGQAWGMDCRMCPMRMSASFSHLCNITRWVPNVRPGRGVDPRQNEQMDVSQSSDDNSSDDDSEECSCRHGRCVRGRNRCECYKGFQLDSSGKCRDINECRELHRKRFLCKNARCINTIGSYRCTCYQGFVPTRRHNICIRRKMS</sequence>
<dbReference type="GO" id="GO:0048731">
    <property type="term" value="P:system development"/>
    <property type="evidence" value="ECO:0007669"/>
    <property type="project" value="UniProtKB-ARBA"/>
</dbReference>
<feature type="domain" description="EGF-like" evidence="13">
    <location>
        <begin position="765"/>
        <end position="807"/>
    </location>
</feature>
<evidence type="ECO:0000256" key="7">
    <source>
        <dbReference type="ARBA" id="ARBA00023157"/>
    </source>
</evidence>
<dbReference type="Proteomes" id="UP000287033">
    <property type="component" value="Unassembled WGS sequence"/>
</dbReference>
<name>A0A401SVM2_CHIPU</name>
<organism evidence="15 16">
    <name type="scientific">Chiloscyllium punctatum</name>
    <name type="common">Brownbanded bambooshark</name>
    <name type="synonym">Hemiscyllium punctatum</name>
    <dbReference type="NCBI Taxonomy" id="137246"/>
    <lineage>
        <taxon>Eukaryota</taxon>
        <taxon>Metazoa</taxon>
        <taxon>Chordata</taxon>
        <taxon>Craniata</taxon>
        <taxon>Vertebrata</taxon>
        <taxon>Chondrichthyes</taxon>
        <taxon>Elasmobranchii</taxon>
        <taxon>Galeomorphii</taxon>
        <taxon>Galeoidea</taxon>
        <taxon>Orectolobiformes</taxon>
        <taxon>Hemiscylliidae</taxon>
        <taxon>Chiloscyllium</taxon>
    </lineage>
</organism>
<dbReference type="PROSITE" id="PS00010">
    <property type="entry name" value="ASX_HYDROXYL"/>
    <property type="match status" value="8"/>
</dbReference>
<evidence type="ECO:0000256" key="4">
    <source>
        <dbReference type="ARBA" id="ARBA00022536"/>
    </source>
</evidence>
<evidence type="ECO:0000313" key="16">
    <source>
        <dbReference type="Proteomes" id="UP000287033"/>
    </source>
</evidence>
<feature type="chain" id="PRO_5019433690" description="Latent-transforming growth factor beta-binding protein 3" evidence="12">
    <location>
        <begin position="25"/>
        <end position="1161"/>
    </location>
</feature>
<evidence type="ECO:0000259" key="14">
    <source>
        <dbReference type="PROSITE" id="PS51364"/>
    </source>
</evidence>
<dbReference type="InterPro" id="IPR036773">
    <property type="entry name" value="TB_dom_sf"/>
</dbReference>
<comment type="caution">
    <text evidence="15">The sequence shown here is derived from an EMBL/GenBank/DDBJ whole genome shotgun (WGS) entry which is preliminary data.</text>
</comment>
<dbReference type="InterPro" id="IPR017878">
    <property type="entry name" value="TB_dom"/>
</dbReference>
<dbReference type="GO" id="GO:0005509">
    <property type="term" value="F:calcium ion binding"/>
    <property type="evidence" value="ECO:0007669"/>
    <property type="project" value="InterPro"/>
</dbReference>
<evidence type="ECO:0000313" key="15">
    <source>
        <dbReference type="EMBL" id="GCC34449.1"/>
    </source>
</evidence>
<dbReference type="InterPro" id="IPR018097">
    <property type="entry name" value="EGF_Ca-bd_CS"/>
</dbReference>
<dbReference type="PROSITE" id="PS00022">
    <property type="entry name" value="EGF_1"/>
    <property type="match status" value="1"/>
</dbReference>
<dbReference type="SUPFAM" id="SSF57581">
    <property type="entry name" value="TB module/8-cys domain"/>
    <property type="match status" value="4"/>
</dbReference>
<dbReference type="Gene3D" id="2.10.25.10">
    <property type="entry name" value="Laminin"/>
    <property type="match status" value="12"/>
</dbReference>
<feature type="domain" description="EGF-like" evidence="13">
    <location>
        <begin position="475"/>
        <end position="516"/>
    </location>
</feature>
<feature type="domain" description="TB" evidence="14">
    <location>
        <begin position="816"/>
        <end position="870"/>
    </location>
</feature>
<feature type="domain" description="TB" evidence="14">
    <location>
        <begin position="990"/>
        <end position="1041"/>
    </location>
</feature>
<feature type="disulfide bond" evidence="10">
    <location>
        <begin position="101"/>
        <end position="110"/>
    </location>
</feature>
<dbReference type="CDD" id="cd00054">
    <property type="entry name" value="EGF_CA"/>
    <property type="match status" value="9"/>
</dbReference>
<reference evidence="15 16" key="1">
    <citation type="journal article" date="2018" name="Nat. Ecol. Evol.">
        <title>Shark genomes provide insights into elasmobranch evolution and the origin of vertebrates.</title>
        <authorList>
            <person name="Hara Y"/>
            <person name="Yamaguchi K"/>
            <person name="Onimaru K"/>
            <person name="Kadota M"/>
            <person name="Koyanagi M"/>
            <person name="Keeley SD"/>
            <person name="Tatsumi K"/>
            <person name="Tanaka K"/>
            <person name="Motone F"/>
            <person name="Kageyama Y"/>
            <person name="Nozu R"/>
            <person name="Adachi N"/>
            <person name="Nishimura O"/>
            <person name="Nakagawa R"/>
            <person name="Tanegashima C"/>
            <person name="Kiyatake I"/>
            <person name="Matsumoto R"/>
            <person name="Murakumo K"/>
            <person name="Nishida K"/>
            <person name="Terakita A"/>
            <person name="Kuratani S"/>
            <person name="Sato K"/>
            <person name="Hyodo S Kuraku.S."/>
        </authorList>
    </citation>
    <scope>NUCLEOTIDE SEQUENCE [LARGE SCALE GENOMIC DNA]</scope>
</reference>
<keyword evidence="3" id="KW-0272">Extracellular matrix</keyword>
<dbReference type="OMA" id="QKGVRSC"/>
<dbReference type="GO" id="GO:0007179">
    <property type="term" value="P:transforming growth factor beta receptor signaling pathway"/>
    <property type="evidence" value="ECO:0007669"/>
    <property type="project" value="UniProtKB-ARBA"/>
</dbReference>
<feature type="domain" description="EGF-like" evidence="13">
    <location>
        <begin position="79"/>
        <end position="111"/>
    </location>
</feature>
<keyword evidence="4 10" id="KW-0245">EGF-like domain</keyword>
<dbReference type="Gene3D" id="3.90.290.10">
    <property type="entry name" value="TGF-beta binding (TB) domain"/>
    <property type="match status" value="4"/>
</dbReference>
<feature type="domain" description="EGF-like" evidence="13">
    <location>
        <begin position="517"/>
        <end position="555"/>
    </location>
</feature>
<dbReference type="GO" id="GO:0005496">
    <property type="term" value="F:steroid binding"/>
    <property type="evidence" value="ECO:0007669"/>
    <property type="project" value="TreeGrafter"/>
</dbReference>
<dbReference type="FunFam" id="2.10.25.10:FF:000019">
    <property type="entry name" value="latent-transforming growth factor beta-binding protein 1 isoform X2"/>
    <property type="match status" value="3"/>
</dbReference>
<dbReference type="GO" id="GO:2001205">
    <property type="term" value="P:negative regulation of osteoclast development"/>
    <property type="evidence" value="ECO:0007669"/>
    <property type="project" value="UniProtKB-ARBA"/>
</dbReference>
<feature type="domain" description="TB" evidence="14">
    <location>
        <begin position="226"/>
        <end position="266"/>
    </location>
</feature>
<evidence type="ECO:0000256" key="6">
    <source>
        <dbReference type="ARBA" id="ARBA00022737"/>
    </source>
</evidence>
<feature type="signal peptide" evidence="12">
    <location>
        <begin position="1"/>
        <end position="24"/>
    </location>
</feature>
<evidence type="ECO:0000256" key="3">
    <source>
        <dbReference type="ARBA" id="ARBA00022530"/>
    </source>
</evidence>
<keyword evidence="16" id="KW-1185">Reference proteome</keyword>
<dbReference type="FunFam" id="3.90.290.10:FF:000002">
    <property type="entry name" value="Latent-transforming growth factor beta-binding protein 3 isoform 1"/>
    <property type="match status" value="1"/>
</dbReference>
<evidence type="ECO:0000256" key="11">
    <source>
        <dbReference type="SAM" id="MobiDB-lite"/>
    </source>
</evidence>
<evidence type="ECO:0000256" key="2">
    <source>
        <dbReference type="ARBA" id="ARBA00022525"/>
    </source>
</evidence>